<feature type="region of interest" description="Disordered" evidence="1">
    <location>
        <begin position="832"/>
        <end position="866"/>
    </location>
</feature>
<dbReference type="Proteomes" id="UP000028837">
    <property type="component" value="Unassembled WGS sequence"/>
</dbReference>
<comment type="caution">
    <text evidence="2">The sequence shown here is derived from an EMBL/GenBank/DDBJ whole genome shotgun (WGS) entry which is preliminary data.</text>
</comment>
<feature type="region of interest" description="Disordered" evidence="1">
    <location>
        <begin position="1100"/>
        <end position="1122"/>
    </location>
</feature>
<feature type="region of interest" description="Disordered" evidence="1">
    <location>
        <begin position="451"/>
        <end position="474"/>
    </location>
</feature>
<feature type="region of interest" description="Disordered" evidence="1">
    <location>
        <begin position="169"/>
        <end position="189"/>
    </location>
</feature>
<name>A0A086JJ88_TOXGO</name>
<accession>A0A086JJ88</accession>
<feature type="region of interest" description="Disordered" evidence="1">
    <location>
        <begin position="57"/>
        <end position="126"/>
    </location>
</feature>
<feature type="region of interest" description="Disordered" evidence="1">
    <location>
        <begin position="386"/>
        <end position="408"/>
    </location>
</feature>
<proteinExistence type="predicted"/>
<sequence length="1485" mass="158469">MQHLSARLPGAGAPALSPSGALGATVCSFFSPRLDAAGDRASPRACVSERVLEGVQDVEERNASEGSVDGGRSGAGNLELAGGHSPLGTGAGASASAEEDNVWLTLGSQRDSTEAKRTRRTGVSEEGRQVRDAASLVPRERCYGCCASSFFLCPSRPLLEAALQRDGEDDSVWGDVEEGKGREEETQGAGEECMQTADATACSPLHAAAQSRAFHGLSFSERRNPGIYPGKKKKTNMNSPYAETAAPRFPRLDFSLAKALERLASFQEERDKDLQAGRPLALEPNAPERHSAGVSVLDGVTRSVADAFLREETARALVKCAEAMSENFRCFHEYLRRFCNGSNARGEEEQEVRDERLRPPGLFFDGETSLKADVFLKSAPGLSLQARERKARTTGRRTPSAATHIEGADQLRDRERLLASYALRHRDALAATMNYIFELHSASRAHALSAGDPAAGGECQAGGEGQAADMSPKREDNVEVTAALESLRLAVKAWDIAIISLVLPSRRRRFNLMEWQRLWLCRVGSFSTAGPSASPREEDIWADVESLVVEEQDGAWTHADAVNVAWRLNKRLCRFLCRADFSSWLAACDRLGLQNVPCLLGLVAAVQNLQQVSTLDGRDSGNNSASPSPREAAGVSQVDENFEAAVASARATAARVVFLFVNTATPAGMSNSEAPLETVGEPPLSTFSLGPEEQRAWGLLSLSLALMVGNVTAPVAAVFDVSEAFLSSQTDVFPFSLSALTSSHSPLLASSERHASSNLPSSPSSHFASSSSSVRRRGFSSSSASAGDGWACALLQESFISSLFWSLFPSVSLHSQFLFFLRANAPTLLALQAQDDPRGQDGEGRRRGDERGGLGGGGERGKGGGELEVCVQPERDRVQTDHCANVDLAAFDLDAADRLVLALWRSQGHPEGTTQNGALQLLHLLVEDAGLASSFPPFFFAHIVDLLFLADAFAPLPPGVAAEARCDIVMEYGASLLAHNQVHASVPYLQEAARVPALVPAVLDLLRRFLASSVHAFSDFRDRAASLQDLELPPPPPGCRAAASDSGGTDDAEAENKSLGGDIQSFNSSLDPCAILLHGFSQACGLTCVAEAQRALSSSGRRSSSLSSHTVPASAVAPSSAAAGDEETERALLLLRDSFCFLLFRARRRSRRSSLASCPFSPSCSSEGEDEEEREECAALQRQMEALDRLLRRFCRLGTRHCACLLAALSGDSSPSVPPAEASTGLAGSSPSKSSSEAARLLEASLRAVAAASSSTAADGFGDSAEGTDDACDVGRTGGEGRQKRRRIQVAAPCGTCCGGQDPTECAAEETEGKDDLDLLDACARSQGIGGDASLPSLLVFLALYAKRRPALERFLRRHDANDSAWLHTASSLMCLREFIVPGFVALVAFVGSPQVSPSIPAFFLGCLLFDALRLLRLCSTSPTLIGTFKRRNLSLLSTSWRRCLDAILLQTTSDEQCSGIDWRSPELQRTMVNALVLAESRCVA</sequence>
<feature type="region of interest" description="Disordered" evidence="1">
    <location>
        <begin position="1028"/>
        <end position="1058"/>
    </location>
</feature>
<reference evidence="2 3" key="1">
    <citation type="submission" date="2014-02" db="EMBL/GenBank/DDBJ databases">
        <authorList>
            <person name="Sibley D."/>
            <person name="Venepally P."/>
            <person name="Karamycheva S."/>
            <person name="Hadjithomas M."/>
            <person name="Khan A."/>
            <person name="Brunk B."/>
            <person name="Roos D."/>
            <person name="Caler E."/>
            <person name="Lorenzi H."/>
        </authorList>
    </citation>
    <scope>NUCLEOTIDE SEQUENCE [LARGE SCALE GENOMIC DNA]</scope>
    <source>
        <strain evidence="2 3">GAB2-2007-GAL-DOM2</strain>
    </source>
</reference>
<feature type="region of interest" description="Disordered" evidence="1">
    <location>
        <begin position="615"/>
        <end position="634"/>
    </location>
</feature>
<evidence type="ECO:0000313" key="2">
    <source>
        <dbReference type="EMBL" id="KFG32206.1"/>
    </source>
</evidence>
<dbReference type="EMBL" id="AHZU02001451">
    <property type="protein sequence ID" value="KFG32206.1"/>
    <property type="molecule type" value="Genomic_DNA"/>
</dbReference>
<dbReference type="OrthoDB" id="332559at2759"/>
<evidence type="ECO:0000256" key="1">
    <source>
        <dbReference type="SAM" id="MobiDB-lite"/>
    </source>
</evidence>
<feature type="region of interest" description="Disordered" evidence="1">
    <location>
        <begin position="751"/>
        <end position="772"/>
    </location>
</feature>
<protein>
    <submittedName>
        <fullName evidence="2">Uncharacterized protein</fullName>
    </submittedName>
</protein>
<feature type="compositionally biased region" description="Basic and acidic residues" evidence="1">
    <location>
        <begin position="111"/>
        <end position="126"/>
    </location>
</feature>
<feature type="compositionally biased region" description="Polar residues" evidence="1">
    <location>
        <begin position="615"/>
        <end position="627"/>
    </location>
</feature>
<feature type="region of interest" description="Disordered" evidence="1">
    <location>
        <begin position="1211"/>
        <end position="1234"/>
    </location>
</feature>
<feature type="region of interest" description="Disordered" evidence="1">
    <location>
        <begin position="1257"/>
        <end position="1279"/>
    </location>
</feature>
<gene>
    <name evidence="2" type="ORF">TGDOM2_304700</name>
</gene>
<feature type="compositionally biased region" description="Basic and acidic residues" evidence="1">
    <location>
        <begin position="835"/>
        <end position="852"/>
    </location>
</feature>
<organism evidence="2 3">
    <name type="scientific">Toxoplasma gondii GAB2-2007-GAL-DOM2</name>
    <dbReference type="NCBI Taxonomy" id="1130820"/>
    <lineage>
        <taxon>Eukaryota</taxon>
        <taxon>Sar</taxon>
        <taxon>Alveolata</taxon>
        <taxon>Apicomplexa</taxon>
        <taxon>Conoidasida</taxon>
        <taxon>Coccidia</taxon>
        <taxon>Eucoccidiorida</taxon>
        <taxon>Eimeriorina</taxon>
        <taxon>Sarcocystidae</taxon>
        <taxon>Toxoplasma</taxon>
    </lineage>
</organism>
<dbReference type="VEuPathDB" id="ToxoDB:TGDOM2_304700"/>
<feature type="compositionally biased region" description="Low complexity" evidence="1">
    <location>
        <begin position="756"/>
        <end position="772"/>
    </location>
</feature>
<evidence type="ECO:0000313" key="3">
    <source>
        <dbReference type="Proteomes" id="UP000028837"/>
    </source>
</evidence>